<sequence length="167" mass="18242">MRFTRRLDDEAGQETVMPGRVNKLFRDRTKLMSYTSAHETEARRFQRGLETSQLDFERSWLMEGGGRERWLQGSLFGRGDRPQEAGGDERAESCRPHSTAADCSDLDCCTDTTEGDGSTTGTGRHTAGAGDRLTGTGDDITGTGYYLTGTAGTRWGSCTARAARGGW</sequence>
<feature type="region of interest" description="Disordered" evidence="1">
    <location>
        <begin position="72"/>
        <end position="96"/>
    </location>
</feature>
<reference evidence="2" key="2">
    <citation type="submission" date="2022-01" db="EMBL/GenBank/DDBJ databases">
        <authorList>
            <person name="Yamashiro T."/>
            <person name="Shiraishi A."/>
            <person name="Satake H."/>
            <person name="Nakayama K."/>
        </authorList>
    </citation>
    <scope>NUCLEOTIDE SEQUENCE</scope>
</reference>
<evidence type="ECO:0000313" key="2">
    <source>
        <dbReference type="EMBL" id="GJT09841.1"/>
    </source>
</evidence>
<feature type="compositionally biased region" description="Basic and acidic residues" evidence="1">
    <location>
        <begin position="78"/>
        <end position="95"/>
    </location>
</feature>
<reference evidence="2" key="1">
    <citation type="journal article" date="2022" name="Int. J. Mol. Sci.">
        <title>Draft Genome of Tanacetum Coccineum: Genomic Comparison of Closely Related Tanacetum-Family Plants.</title>
        <authorList>
            <person name="Yamashiro T."/>
            <person name="Shiraishi A."/>
            <person name="Nakayama K."/>
            <person name="Satake H."/>
        </authorList>
    </citation>
    <scope>NUCLEOTIDE SEQUENCE</scope>
</reference>
<evidence type="ECO:0000313" key="3">
    <source>
        <dbReference type="Proteomes" id="UP001151760"/>
    </source>
</evidence>
<proteinExistence type="predicted"/>
<evidence type="ECO:0000256" key="1">
    <source>
        <dbReference type="SAM" id="MobiDB-lite"/>
    </source>
</evidence>
<dbReference type="EMBL" id="BQNB010012940">
    <property type="protein sequence ID" value="GJT09841.1"/>
    <property type="molecule type" value="Genomic_DNA"/>
</dbReference>
<gene>
    <name evidence="2" type="ORF">Tco_0856883</name>
</gene>
<comment type="caution">
    <text evidence="2">The sequence shown here is derived from an EMBL/GenBank/DDBJ whole genome shotgun (WGS) entry which is preliminary data.</text>
</comment>
<accession>A0ABQ5B8K1</accession>
<feature type="region of interest" description="Disordered" evidence="1">
    <location>
        <begin position="114"/>
        <end position="135"/>
    </location>
</feature>
<protein>
    <submittedName>
        <fullName evidence="2">Uncharacterized protein</fullName>
    </submittedName>
</protein>
<dbReference type="Proteomes" id="UP001151760">
    <property type="component" value="Unassembled WGS sequence"/>
</dbReference>
<keyword evidence="3" id="KW-1185">Reference proteome</keyword>
<name>A0ABQ5B8K1_9ASTR</name>
<organism evidence="2 3">
    <name type="scientific">Tanacetum coccineum</name>
    <dbReference type="NCBI Taxonomy" id="301880"/>
    <lineage>
        <taxon>Eukaryota</taxon>
        <taxon>Viridiplantae</taxon>
        <taxon>Streptophyta</taxon>
        <taxon>Embryophyta</taxon>
        <taxon>Tracheophyta</taxon>
        <taxon>Spermatophyta</taxon>
        <taxon>Magnoliopsida</taxon>
        <taxon>eudicotyledons</taxon>
        <taxon>Gunneridae</taxon>
        <taxon>Pentapetalae</taxon>
        <taxon>asterids</taxon>
        <taxon>campanulids</taxon>
        <taxon>Asterales</taxon>
        <taxon>Asteraceae</taxon>
        <taxon>Asteroideae</taxon>
        <taxon>Anthemideae</taxon>
        <taxon>Anthemidinae</taxon>
        <taxon>Tanacetum</taxon>
    </lineage>
</organism>